<dbReference type="EMBL" id="LCHZ01000019">
    <property type="protein sequence ID" value="KKT46200.1"/>
    <property type="molecule type" value="Genomic_DNA"/>
</dbReference>
<evidence type="ECO:0000313" key="2">
    <source>
        <dbReference type="EMBL" id="KKT46200.1"/>
    </source>
</evidence>
<gene>
    <name evidence="2" type="ORF">UW35_C0019G0006</name>
</gene>
<accession>A0A0G1HH34</accession>
<reference evidence="2 3" key="1">
    <citation type="journal article" date="2015" name="Nature">
        <title>rRNA introns, odd ribosomes, and small enigmatic genomes across a large radiation of phyla.</title>
        <authorList>
            <person name="Brown C.T."/>
            <person name="Hug L.A."/>
            <person name="Thomas B.C."/>
            <person name="Sharon I."/>
            <person name="Castelle C.J."/>
            <person name="Singh A."/>
            <person name="Wilkins M.J."/>
            <person name="Williams K.H."/>
            <person name="Banfield J.F."/>
        </authorList>
    </citation>
    <scope>NUCLEOTIDE SEQUENCE [LARGE SCALE GENOMIC DNA]</scope>
</reference>
<proteinExistence type="predicted"/>
<organism evidence="2 3">
    <name type="scientific">Candidatus Collierbacteria bacterium GW2011_GWF2_44_15</name>
    <dbReference type="NCBI Taxonomy" id="1618404"/>
    <lineage>
        <taxon>Bacteria</taxon>
        <taxon>Candidatus Collieribacteriota</taxon>
    </lineage>
</organism>
<protein>
    <submittedName>
        <fullName evidence="2">Uncharacterized protein</fullName>
    </submittedName>
</protein>
<feature type="region of interest" description="Disordered" evidence="1">
    <location>
        <begin position="258"/>
        <end position="279"/>
    </location>
</feature>
<dbReference type="STRING" id="1618404.UW35_C0019G0006"/>
<dbReference type="AlphaFoldDB" id="A0A0G1HH34"/>
<evidence type="ECO:0000313" key="3">
    <source>
        <dbReference type="Proteomes" id="UP000033861"/>
    </source>
</evidence>
<feature type="compositionally biased region" description="Low complexity" evidence="1">
    <location>
        <begin position="264"/>
        <end position="279"/>
    </location>
</feature>
<evidence type="ECO:0000256" key="1">
    <source>
        <dbReference type="SAM" id="MobiDB-lite"/>
    </source>
</evidence>
<dbReference type="Proteomes" id="UP000033861">
    <property type="component" value="Unassembled WGS sequence"/>
</dbReference>
<comment type="caution">
    <text evidence="2">The sequence shown here is derived from an EMBL/GenBank/DDBJ whole genome shotgun (WGS) entry which is preliminary data.</text>
</comment>
<sequence length="522" mass="58258">MAHREFVADIGIEKKQISPVKEGIETYTNYPDYVKAASERLSQFAWFSDEAEDILFPKDGDDHPSTLEVSIINWLSLVSLDPEGVSRVSSDLSPVKGLGIQQSLSLEGQTTQELNFQEDRLPKDVLHETSRISLLSSVAVSRAKLLAIGELAEGTYPALIPQIKAYTEYLDDLTEVALETKQSSLSPLTLLAHPRLDRRLVGLSSAVIIALLLSGCGQGTTDRPPIDATPPQFPTHEVGEPSTTIQPTPEIIPTKTQMPTEVAPTQTESPTATMTATATETAIPEPELRAYWFPERIEECQQNEIRYDHIEEDLTRLTDAERTNSVITTDMINMGATPSNFAHGTTWEPFLFSSRLYVTYKELDTPYISSCSAVKLPSGETRYIVGIPVMGHDKDGSDGNIHYIHVMYDGEVTQSATSDNYPNIAIEEQYRHFSEGGSFRLLGVDLYLTEPGSGEFMRGKEKYQVFYELFDLMTSKGITDTLINRAFFYGQPPLTTEEWDLLETTIIPARIIVAFEYQGFEW</sequence>
<name>A0A0G1HH34_9BACT</name>